<name>A0ABW5K0A9_9FLAO</name>
<dbReference type="EMBL" id="JBHULM010000007">
    <property type="protein sequence ID" value="MFD2541503.1"/>
    <property type="molecule type" value="Genomic_DNA"/>
</dbReference>
<evidence type="ECO:0000256" key="1">
    <source>
        <dbReference type="SAM" id="Phobius"/>
    </source>
</evidence>
<proteinExistence type="predicted"/>
<keyword evidence="1" id="KW-0812">Transmembrane</keyword>
<keyword evidence="1" id="KW-1133">Transmembrane helix</keyword>
<accession>A0ABW5K0A9</accession>
<evidence type="ECO:0000313" key="2">
    <source>
        <dbReference type="EMBL" id="MFD2541503.1"/>
    </source>
</evidence>
<evidence type="ECO:0000313" key="3">
    <source>
        <dbReference type="Proteomes" id="UP001597467"/>
    </source>
</evidence>
<keyword evidence="3" id="KW-1185">Reference proteome</keyword>
<dbReference type="Proteomes" id="UP001597467">
    <property type="component" value="Unassembled WGS sequence"/>
</dbReference>
<organism evidence="2 3">
    <name type="scientific">Lacinutrix gracilariae</name>
    <dbReference type="NCBI Taxonomy" id="1747198"/>
    <lineage>
        <taxon>Bacteria</taxon>
        <taxon>Pseudomonadati</taxon>
        <taxon>Bacteroidota</taxon>
        <taxon>Flavobacteriia</taxon>
        <taxon>Flavobacteriales</taxon>
        <taxon>Flavobacteriaceae</taxon>
        <taxon>Lacinutrix</taxon>
    </lineage>
</organism>
<comment type="caution">
    <text evidence="2">The sequence shown here is derived from an EMBL/GenBank/DDBJ whole genome shotgun (WGS) entry which is preliminary data.</text>
</comment>
<protein>
    <submittedName>
        <fullName evidence="2">Uncharacterized protein</fullName>
    </submittedName>
</protein>
<sequence>MRLFRKIKKNLIASGKIKNYLLYALGEILLIVIGILIAWKINNSNEIRKNKIVELKIYQSLNEELNANLVLLDSSVVRYAQNIQTIQNTIQSIRSLPKELSDQVKEGIINVNHKVTKLQSAAINSVSSTNKFEFIESDLLRDLIAAYPNELNTFENQEAKISNIVVNRLQPEIESHLSLIDILLTRDQRHNKTETYSKQEDYYALLNSKEYQNVLIDRLLQTENQLITANNLRDKTQTIAFKLNKELTN</sequence>
<gene>
    <name evidence="2" type="ORF">ACFSSB_04165</name>
</gene>
<reference evidence="3" key="1">
    <citation type="journal article" date="2019" name="Int. J. Syst. Evol. Microbiol.">
        <title>The Global Catalogue of Microorganisms (GCM) 10K type strain sequencing project: providing services to taxonomists for standard genome sequencing and annotation.</title>
        <authorList>
            <consortium name="The Broad Institute Genomics Platform"/>
            <consortium name="The Broad Institute Genome Sequencing Center for Infectious Disease"/>
            <person name="Wu L."/>
            <person name="Ma J."/>
        </authorList>
    </citation>
    <scope>NUCLEOTIDE SEQUENCE [LARGE SCALE GENOMIC DNA]</scope>
    <source>
        <strain evidence="3">KCTC 42808</strain>
    </source>
</reference>
<keyword evidence="1" id="KW-0472">Membrane</keyword>
<dbReference type="RefSeq" id="WP_379901277.1">
    <property type="nucleotide sequence ID" value="NZ_JBHULM010000007.1"/>
</dbReference>
<feature type="transmembrane region" description="Helical" evidence="1">
    <location>
        <begin position="20"/>
        <end position="39"/>
    </location>
</feature>